<evidence type="ECO:0000256" key="5">
    <source>
        <dbReference type="ARBA" id="ARBA00023077"/>
    </source>
</evidence>
<dbReference type="AlphaFoldDB" id="A0A143BKC8"/>
<dbReference type="InterPro" id="IPR000531">
    <property type="entry name" value="Beta-barrel_TonB"/>
</dbReference>
<dbReference type="Pfam" id="PF00593">
    <property type="entry name" value="TonB_dep_Rec_b-barrel"/>
    <property type="match status" value="1"/>
</dbReference>
<evidence type="ECO:0000256" key="1">
    <source>
        <dbReference type="ARBA" id="ARBA00004571"/>
    </source>
</evidence>
<dbReference type="GO" id="GO:0044718">
    <property type="term" value="P:siderophore transmembrane transport"/>
    <property type="evidence" value="ECO:0007669"/>
    <property type="project" value="TreeGrafter"/>
</dbReference>
<keyword evidence="4 8" id="KW-0812">Transmembrane</keyword>
<feature type="domain" description="TonB-dependent receptor-like beta-barrel" evidence="11">
    <location>
        <begin position="223"/>
        <end position="668"/>
    </location>
</feature>
<dbReference type="KEGG" id="gph:GEMMAAP_13000"/>
<keyword evidence="6 8" id="KW-0472">Membrane</keyword>
<accession>A0A143BKC8</accession>
<dbReference type="InterPro" id="IPR037066">
    <property type="entry name" value="Plug_dom_sf"/>
</dbReference>
<protein>
    <recommendedName>
        <fullName evidence="15">TonB-dependent receptor</fullName>
    </recommendedName>
</protein>
<dbReference type="GO" id="GO:0009279">
    <property type="term" value="C:cell outer membrane"/>
    <property type="evidence" value="ECO:0007669"/>
    <property type="project" value="UniProtKB-SubCell"/>
</dbReference>
<evidence type="ECO:0000256" key="8">
    <source>
        <dbReference type="PROSITE-ProRule" id="PRU01360"/>
    </source>
</evidence>
<reference evidence="13 14" key="2">
    <citation type="journal article" date="2016" name="Environ. Microbiol. Rep.">
        <title>Metagenomic evidence for the presence of phototrophic Gemmatimonadetes bacteria in diverse environments.</title>
        <authorList>
            <person name="Zeng Y."/>
            <person name="Baumbach J."/>
            <person name="Barbosa E.G."/>
            <person name="Azevedo V."/>
            <person name="Zhang C."/>
            <person name="Koblizek M."/>
        </authorList>
    </citation>
    <scope>NUCLEOTIDE SEQUENCE [LARGE SCALE GENOMIC DNA]</scope>
    <source>
        <strain evidence="13 14">AP64</strain>
    </source>
</reference>
<evidence type="ECO:0000256" key="2">
    <source>
        <dbReference type="ARBA" id="ARBA00022448"/>
    </source>
</evidence>
<dbReference type="SUPFAM" id="SSF56935">
    <property type="entry name" value="Porins"/>
    <property type="match status" value="1"/>
</dbReference>
<dbReference type="PROSITE" id="PS52016">
    <property type="entry name" value="TONB_DEPENDENT_REC_3"/>
    <property type="match status" value="1"/>
</dbReference>
<evidence type="ECO:0008006" key="15">
    <source>
        <dbReference type="Google" id="ProtNLM"/>
    </source>
</evidence>
<reference evidence="13 14" key="1">
    <citation type="journal article" date="2014" name="Proc. Natl. Acad. Sci. U.S.A.">
        <title>Functional type 2 photosynthetic reaction centers found in the rare bacterial phylum Gemmatimonadetes.</title>
        <authorList>
            <person name="Zeng Y."/>
            <person name="Feng F."/>
            <person name="Medova H."/>
            <person name="Dean J."/>
            <person name="Koblizek M."/>
        </authorList>
    </citation>
    <scope>NUCLEOTIDE SEQUENCE [LARGE SCALE GENOMIC DNA]</scope>
    <source>
        <strain evidence="13 14">AP64</strain>
    </source>
</reference>
<dbReference type="GO" id="GO:0015344">
    <property type="term" value="F:siderophore uptake transmembrane transporter activity"/>
    <property type="evidence" value="ECO:0007669"/>
    <property type="project" value="TreeGrafter"/>
</dbReference>
<evidence type="ECO:0000313" key="14">
    <source>
        <dbReference type="Proteomes" id="UP000076404"/>
    </source>
</evidence>
<name>A0A143BKC8_9BACT</name>
<keyword evidence="7 8" id="KW-0998">Cell outer membrane</keyword>
<proteinExistence type="inferred from homology"/>
<evidence type="ECO:0000256" key="6">
    <source>
        <dbReference type="ARBA" id="ARBA00023136"/>
    </source>
</evidence>
<evidence type="ECO:0000256" key="10">
    <source>
        <dbReference type="SAM" id="SignalP"/>
    </source>
</evidence>
<dbReference type="InterPro" id="IPR036942">
    <property type="entry name" value="Beta-barrel_TonB_sf"/>
</dbReference>
<evidence type="ECO:0000313" key="13">
    <source>
        <dbReference type="EMBL" id="AMW05478.1"/>
    </source>
</evidence>
<dbReference type="Gene3D" id="2.40.170.20">
    <property type="entry name" value="TonB-dependent receptor, beta-barrel domain"/>
    <property type="match status" value="1"/>
</dbReference>
<dbReference type="Proteomes" id="UP000076404">
    <property type="component" value="Chromosome"/>
</dbReference>
<evidence type="ECO:0000256" key="4">
    <source>
        <dbReference type="ARBA" id="ARBA00022692"/>
    </source>
</evidence>
<dbReference type="PANTHER" id="PTHR30069:SF28">
    <property type="entry name" value="TONB-DEPENDENT RECEPTOR YNCD-RELATED"/>
    <property type="match status" value="1"/>
</dbReference>
<dbReference type="RefSeq" id="WP_026848829.1">
    <property type="nucleotide sequence ID" value="NZ_CP011454.1"/>
</dbReference>
<dbReference type="Pfam" id="PF07715">
    <property type="entry name" value="Plug"/>
    <property type="match status" value="1"/>
</dbReference>
<gene>
    <name evidence="13" type="ORF">GEMMAAP_13000</name>
</gene>
<evidence type="ECO:0000256" key="7">
    <source>
        <dbReference type="ARBA" id="ARBA00023237"/>
    </source>
</evidence>
<keyword evidence="3 8" id="KW-1134">Transmembrane beta strand</keyword>
<dbReference type="OrthoDB" id="9760620at2"/>
<keyword evidence="2 8" id="KW-0813">Transport</keyword>
<evidence type="ECO:0000256" key="3">
    <source>
        <dbReference type="ARBA" id="ARBA00022452"/>
    </source>
</evidence>
<organism evidence="13 14">
    <name type="scientific">Gemmatimonas phototrophica</name>
    <dbReference type="NCBI Taxonomy" id="1379270"/>
    <lineage>
        <taxon>Bacteria</taxon>
        <taxon>Pseudomonadati</taxon>
        <taxon>Gemmatimonadota</taxon>
        <taxon>Gemmatimonadia</taxon>
        <taxon>Gemmatimonadales</taxon>
        <taxon>Gemmatimonadaceae</taxon>
        <taxon>Gemmatimonas</taxon>
    </lineage>
</organism>
<dbReference type="Gene3D" id="2.170.130.10">
    <property type="entry name" value="TonB-dependent receptor, plug domain"/>
    <property type="match status" value="1"/>
</dbReference>
<dbReference type="STRING" id="1379270.GEMMAAP_13000"/>
<comment type="subcellular location">
    <subcellularLocation>
        <location evidence="1 8">Cell outer membrane</location>
        <topology evidence="1 8">Multi-pass membrane protein</topology>
    </subcellularLocation>
</comment>
<comment type="similarity">
    <text evidence="8 9">Belongs to the TonB-dependent receptor family.</text>
</comment>
<evidence type="ECO:0000256" key="9">
    <source>
        <dbReference type="RuleBase" id="RU003357"/>
    </source>
</evidence>
<feature type="domain" description="TonB-dependent receptor plug" evidence="12">
    <location>
        <begin position="64"/>
        <end position="170"/>
    </location>
</feature>
<keyword evidence="14" id="KW-1185">Reference proteome</keyword>
<dbReference type="InterPro" id="IPR039426">
    <property type="entry name" value="TonB-dep_rcpt-like"/>
</dbReference>
<feature type="chain" id="PRO_5007506917" description="TonB-dependent receptor" evidence="10">
    <location>
        <begin position="26"/>
        <end position="717"/>
    </location>
</feature>
<evidence type="ECO:0000259" key="11">
    <source>
        <dbReference type="Pfam" id="PF00593"/>
    </source>
</evidence>
<keyword evidence="10" id="KW-0732">Signal</keyword>
<keyword evidence="5 9" id="KW-0798">TonB box</keyword>
<sequence>MIAAGVRSLVQMGLLAGALTPSLHAQQTTPQSAADSAKARAAQNLQAVNVSVTRDAARSPFELPFAVSTAPLSARPALRRTGVSDLLLGVPGVQVQDRANPSQDQRIALRGFGARSAFGVRGVRVLRDGVPLSLPDGQTPTDWLDLETVEQVDVVRGTAAALYGNAAGGVINMRSRAPSSAPLSAQLRLWDGGGLQRANAQLSGTQADTTGRWQRAAWLLSATRTAGNGPRTWSRLDASSLFARGLATIAGTRWEVQGTHYDAPRAENTGALTAAELSRDPRLPDSLNITRRSRKAARQSQVALLAERDVAGGTLRASLFGATRTLDNPLPFAIVAVDRQVVGGGVHGAWRLPNTPWPVRLGAGVDAQAQADERSNFENCAAVAPSAPPTVQCPVSRVERGATRLEQQERASSVGGYGRVEVEAPHGLFASAALRYDQVAFRVTDRFITATNLNDSGNRTLGAVSPMLGLTWRARPLWSLYANLSTAFETPTVTELTNQADGAAGLNAQLEPQRTRTVEIGTQAVLWQHIRADVALFRAAVLDELVPFDVPNQPGRRAFRNAGRSTRTGAETSVRGEWRAVDIGAAYTWSKFRFDRYDVGTVSFAGKRIPGVPEQYLQAFSTLRARGLWSTVEYTAASRASANDAGTIYGAGYSVWNWRAGYDVPAVGGVRMQPTVSLENAFDRRYASSLVVNATRNRYFEPGLPRRVSFLMSLSWE</sequence>
<dbReference type="PANTHER" id="PTHR30069">
    <property type="entry name" value="TONB-DEPENDENT OUTER MEMBRANE RECEPTOR"/>
    <property type="match status" value="1"/>
</dbReference>
<feature type="signal peptide" evidence="10">
    <location>
        <begin position="1"/>
        <end position="25"/>
    </location>
</feature>
<dbReference type="EMBL" id="CP011454">
    <property type="protein sequence ID" value="AMW05478.1"/>
    <property type="molecule type" value="Genomic_DNA"/>
</dbReference>
<dbReference type="eggNOG" id="COG4772">
    <property type="taxonomic scope" value="Bacteria"/>
</dbReference>
<dbReference type="InterPro" id="IPR012910">
    <property type="entry name" value="Plug_dom"/>
</dbReference>
<evidence type="ECO:0000259" key="12">
    <source>
        <dbReference type="Pfam" id="PF07715"/>
    </source>
</evidence>